<sequence>MSGFFLSWTRPSPEQQKSIIGRSKNCFNYDPKYNCATSPSEEEEEEWKKDKQLRNAGFHINDARVLLGSGDRTFRMAKSALQSWKHFELDWACVEPNTSVEKGTNFCVCARILRGFPWVAMPLQIVFVNDTAFGSNNEKGRFDFGSGTLCGHLLAGEERFSIQWDKDDRVCPCMTYREFVETEHIHYTNVCKCTPKKIWSLHQDGTTGPLGSDARSQ</sequence>
<evidence type="ECO:0000313" key="2">
    <source>
        <dbReference type="EMBL" id="KMZ67398.1"/>
    </source>
</evidence>
<evidence type="ECO:0000259" key="1">
    <source>
        <dbReference type="Pfam" id="PF09348"/>
    </source>
</evidence>
<evidence type="ECO:0000313" key="3">
    <source>
        <dbReference type="Proteomes" id="UP000036987"/>
    </source>
</evidence>
<dbReference type="OMA" id="FVETEHI"/>
<name>A0A0K9PEA6_ZOSMR</name>
<proteinExistence type="predicted"/>
<dbReference type="EMBL" id="LFYR01000915">
    <property type="protein sequence ID" value="KMZ67398.1"/>
    <property type="molecule type" value="Genomic_DNA"/>
</dbReference>
<keyword evidence="3" id="KW-1185">Reference proteome</keyword>
<accession>A0A0K9PEA6</accession>
<gene>
    <name evidence="2" type="ORF">ZOSMA_26G01490</name>
</gene>
<dbReference type="AlphaFoldDB" id="A0A0K9PEA6"/>
<reference evidence="3" key="1">
    <citation type="journal article" date="2016" name="Nature">
        <title>The genome of the seagrass Zostera marina reveals angiosperm adaptation to the sea.</title>
        <authorList>
            <person name="Olsen J.L."/>
            <person name="Rouze P."/>
            <person name="Verhelst B."/>
            <person name="Lin Y.-C."/>
            <person name="Bayer T."/>
            <person name="Collen J."/>
            <person name="Dattolo E."/>
            <person name="De Paoli E."/>
            <person name="Dittami S."/>
            <person name="Maumus F."/>
            <person name="Michel G."/>
            <person name="Kersting A."/>
            <person name="Lauritano C."/>
            <person name="Lohaus R."/>
            <person name="Toepel M."/>
            <person name="Tonon T."/>
            <person name="Vanneste K."/>
            <person name="Amirebrahimi M."/>
            <person name="Brakel J."/>
            <person name="Bostroem C."/>
            <person name="Chovatia M."/>
            <person name="Grimwood J."/>
            <person name="Jenkins J.W."/>
            <person name="Jueterbock A."/>
            <person name="Mraz A."/>
            <person name="Stam W.T."/>
            <person name="Tice H."/>
            <person name="Bornberg-Bauer E."/>
            <person name="Green P.J."/>
            <person name="Pearson G.A."/>
            <person name="Procaccini G."/>
            <person name="Duarte C.M."/>
            <person name="Schmutz J."/>
            <person name="Reusch T.B.H."/>
            <person name="Van de Peer Y."/>
        </authorList>
    </citation>
    <scope>NUCLEOTIDE SEQUENCE [LARGE SCALE GENOMIC DNA]</scope>
    <source>
        <strain evidence="3">cv. Finnish</strain>
    </source>
</reference>
<protein>
    <recommendedName>
        <fullName evidence="1">DUF1990 domain-containing protein</fullName>
    </recommendedName>
</protein>
<dbReference type="PANTHER" id="PTHR34202">
    <property type="entry name" value="UPF0548 PROTEIN"/>
    <property type="match status" value="1"/>
</dbReference>
<dbReference type="InterPro" id="IPR018960">
    <property type="entry name" value="DUF1990"/>
</dbReference>
<dbReference type="Pfam" id="PF09348">
    <property type="entry name" value="DUF1990"/>
    <property type="match status" value="1"/>
</dbReference>
<feature type="domain" description="DUF1990" evidence="1">
    <location>
        <begin position="55"/>
        <end position="171"/>
    </location>
</feature>
<comment type="caution">
    <text evidence="2">The sequence shown here is derived from an EMBL/GenBank/DDBJ whole genome shotgun (WGS) entry which is preliminary data.</text>
</comment>
<organism evidence="2 3">
    <name type="scientific">Zostera marina</name>
    <name type="common">Eelgrass</name>
    <dbReference type="NCBI Taxonomy" id="29655"/>
    <lineage>
        <taxon>Eukaryota</taxon>
        <taxon>Viridiplantae</taxon>
        <taxon>Streptophyta</taxon>
        <taxon>Embryophyta</taxon>
        <taxon>Tracheophyta</taxon>
        <taxon>Spermatophyta</taxon>
        <taxon>Magnoliopsida</taxon>
        <taxon>Liliopsida</taxon>
        <taxon>Zosteraceae</taxon>
        <taxon>Zostera</taxon>
    </lineage>
</organism>
<dbReference type="OrthoDB" id="46304at2759"/>
<dbReference type="PANTHER" id="PTHR34202:SF1">
    <property type="entry name" value="UPF0548 PROTEIN"/>
    <property type="match status" value="1"/>
</dbReference>
<dbReference type="Proteomes" id="UP000036987">
    <property type="component" value="Unassembled WGS sequence"/>
</dbReference>